<comment type="similarity">
    <text evidence="1">Belongs to the sigma-70 factor family. ECF subfamily.</text>
</comment>
<dbReference type="InterPro" id="IPR013325">
    <property type="entry name" value="RNA_pol_sigma_r2"/>
</dbReference>
<evidence type="ECO:0008006" key="10">
    <source>
        <dbReference type="Google" id="ProtNLM"/>
    </source>
</evidence>
<dbReference type="InterPro" id="IPR014284">
    <property type="entry name" value="RNA_pol_sigma-70_dom"/>
</dbReference>
<dbReference type="Pfam" id="PF08281">
    <property type="entry name" value="Sigma70_r4_2"/>
    <property type="match status" value="1"/>
</dbReference>
<dbReference type="InterPro" id="IPR039425">
    <property type="entry name" value="RNA_pol_sigma-70-like"/>
</dbReference>
<comment type="caution">
    <text evidence="8">The sequence shown here is derived from an EMBL/GenBank/DDBJ whole genome shotgun (WGS) entry which is preliminary data.</text>
</comment>
<accession>A0ABX3EJT2</accession>
<dbReference type="InterPro" id="IPR036388">
    <property type="entry name" value="WH-like_DNA-bd_sf"/>
</dbReference>
<gene>
    <name evidence="8" type="ORF">A3844_26360</name>
</gene>
<evidence type="ECO:0000313" key="9">
    <source>
        <dbReference type="Proteomes" id="UP000186058"/>
    </source>
</evidence>
<dbReference type="SUPFAM" id="SSF88659">
    <property type="entry name" value="Sigma3 and sigma4 domains of RNA polymerase sigma factors"/>
    <property type="match status" value="1"/>
</dbReference>
<sequence length="253" mass="27951">MSTLVPFSTGKSTDEMLPLRDALFRYCLSLTRSSLEAEDLAQDTWTKSLAYAKFADNPNPEALLLRIAKNTWIDVIRRKASMGRALERTQAFISSSVDQSPGQSPGEARSGIELAFQAIIRHLSPLQRTVFVMRDVLDYSADETAERLETTVGAVKAALHRARQALGAVRKELADDEGPARTQDLDFRILLQALAESYEKGQLPVMLELLRQEIKSEMTMAVGTGTVQALHTGGRGSWPYMETGSMTDLRMAA</sequence>
<keyword evidence="2" id="KW-0805">Transcription regulation</keyword>
<dbReference type="Gene3D" id="1.10.1740.10">
    <property type="match status" value="1"/>
</dbReference>
<dbReference type="CDD" id="cd06171">
    <property type="entry name" value="Sigma70_r4"/>
    <property type="match status" value="1"/>
</dbReference>
<evidence type="ECO:0000259" key="7">
    <source>
        <dbReference type="Pfam" id="PF08281"/>
    </source>
</evidence>
<evidence type="ECO:0000256" key="1">
    <source>
        <dbReference type="ARBA" id="ARBA00010641"/>
    </source>
</evidence>
<dbReference type="Proteomes" id="UP000186058">
    <property type="component" value="Unassembled WGS sequence"/>
</dbReference>
<keyword evidence="3" id="KW-0731">Sigma factor</keyword>
<evidence type="ECO:0000256" key="4">
    <source>
        <dbReference type="ARBA" id="ARBA00023125"/>
    </source>
</evidence>
<dbReference type="NCBIfam" id="TIGR02937">
    <property type="entry name" value="sigma70-ECF"/>
    <property type="match status" value="1"/>
</dbReference>
<evidence type="ECO:0000259" key="6">
    <source>
        <dbReference type="Pfam" id="PF04542"/>
    </source>
</evidence>
<organism evidence="8 9">
    <name type="scientific">Paenibacillus helianthi</name>
    <dbReference type="NCBI Taxonomy" id="1349432"/>
    <lineage>
        <taxon>Bacteria</taxon>
        <taxon>Bacillati</taxon>
        <taxon>Bacillota</taxon>
        <taxon>Bacilli</taxon>
        <taxon>Bacillales</taxon>
        <taxon>Paenibacillaceae</taxon>
        <taxon>Paenibacillus</taxon>
    </lineage>
</organism>
<evidence type="ECO:0000256" key="5">
    <source>
        <dbReference type="ARBA" id="ARBA00023163"/>
    </source>
</evidence>
<evidence type="ECO:0000313" key="8">
    <source>
        <dbReference type="EMBL" id="OKP81478.1"/>
    </source>
</evidence>
<dbReference type="InterPro" id="IPR013324">
    <property type="entry name" value="RNA_pol_sigma_r3/r4-like"/>
</dbReference>
<proteinExistence type="inferred from homology"/>
<keyword evidence="9" id="KW-1185">Reference proteome</keyword>
<feature type="domain" description="RNA polymerase sigma factor 70 region 4 type 2" evidence="7">
    <location>
        <begin position="115"/>
        <end position="166"/>
    </location>
</feature>
<evidence type="ECO:0000256" key="3">
    <source>
        <dbReference type="ARBA" id="ARBA00023082"/>
    </source>
</evidence>
<dbReference type="EMBL" id="LVWI01000080">
    <property type="protein sequence ID" value="OKP81478.1"/>
    <property type="molecule type" value="Genomic_DNA"/>
</dbReference>
<dbReference type="PANTHER" id="PTHR43133:SF8">
    <property type="entry name" value="RNA POLYMERASE SIGMA FACTOR HI_1459-RELATED"/>
    <property type="match status" value="1"/>
</dbReference>
<protein>
    <recommendedName>
        <fullName evidence="10">RNA polymerase sigma factor</fullName>
    </recommendedName>
</protein>
<dbReference type="SUPFAM" id="SSF88946">
    <property type="entry name" value="Sigma2 domain of RNA polymerase sigma factors"/>
    <property type="match status" value="1"/>
</dbReference>
<dbReference type="Gene3D" id="1.10.10.10">
    <property type="entry name" value="Winged helix-like DNA-binding domain superfamily/Winged helix DNA-binding domain"/>
    <property type="match status" value="1"/>
</dbReference>
<dbReference type="InterPro" id="IPR013249">
    <property type="entry name" value="RNA_pol_sigma70_r4_t2"/>
</dbReference>
<keyword evidence="5" id="KW-0804">Transcription</keyword>
<name>A0ABX3EJT2_9BACL</name>
<dbReference type="PANTHER" id="PTHR43133">
    <property type="entry name" value="RNA POLYMERASE ECF-TYPE SIGMA FACTO"/>
    <property type="match status" value="1"/>
</dbReference>
<keyword evidence="4" id="KW-0238">DNA-binding</keyword>
<dbReference type="InterPro" id="IPR007627">
    <property type="entry name" value="RNA_pol_sigma70_r2"/>
</dbReference>
<feature type="domain" description="RNA polymerase sigma-70 region 2" evidence="6">
    <location>
        <begin position="20"/>
        <end position="80"/>
    </location>
</feature>
<reference evidence="8 9" key="1">
    <citation type="submission" date="2016-03" db="EMBL/GenBank/DDBJ databases">
        <authorList>
            <person name="Sant'Anna F.H."/>
            <person name="Ambrosini A."/>
            <person name="Souza R."/>
            <person name="Bach E."/>
            <person name="Fernandes G."/>
            <person name="Balsanelli E."/>
            <person name="Baura V.A."/>
            <person name="Souza E.M."/>
            <person name="Passaglia L."/>
        </authorList>
    </citation>
    <scope>NUCLEOTIDE SEQUENCE [LARGE SCALE GENOMIC DNA]</scope>
    <source>
        <strain evidence="8 9">P26E</strain>
    </source>
</reference>
<dbReference type="RefSeq" id="WP_074109068.1">
    <property type="nucleotide sequence ID" value="NZ_LVWI01000080.1"/>
</dbReference>
<dbReference type="Pfam" id="PF04542">
    <property type="entry name" value="Sigma70_r2"/>
    <property type="match status" value="1"/>
</dbReference>
<evidence type="ECO:0000256" key="2">
    <source>
        <dbReference type="ARBA" id="ARBA00023015"/>
    </source>
</evidence>